<dbReference type="CDD" id="cd00143">
    <property type="entry name" value="PP2Cc"/>
    <property type="match status" value="1"/>
</dbReference>
<dbReference type="GO" id="GO:0004722">
    <property type="term" value="F:protein serine/threonine phosphatase activity"/>
    <property type="evidence" value="ECO:0007669"/>
    <property type="project" value="InterPro"/>
</dbReference>
<feature type="compositionally biased region" description="Low complexity" evidence="1">
    <location>
        <begin position="526"/>
        <end position="549"/>
    </location>
</feature>
<sequence>MLAPRRRRSSSPRPSAPPRPSSPTRQPFRPRMRWRRALSPSPNPPSMPPSHPPAPPDSVNSEPSTRDSFPPKLSKTPPFRRLQHLFSSTHHDAVRRHENLRSTKRRVIMLRRQPDHARVRMRVGFRSRTGWEPIRVAKENQDCVVALVPWGPQSEFSLMAVLDGHGRYGHHCSIFIAQRIEAFLRRVLNPFREGEQLVANALYRAIMYAESRLEAPPHTFDYSLSGSTATIVLLQGATLYCANVGDSRAVLGRLTCDECASAISDQRDQNNITEARRRATLGTCCGERDPTYVAIPITVDQKPSRPDEMLRLRQSGARVDSWEGVDVGEIRVWRPDIRSPGLAVSRSFGDLEVKRYGVTCDPEIFALRLHKHDEILILGSDGIFEFLSNEQVVRDVAAWKHAGIVAQEAAERLVRVATDKWIEDDSIIDDISCIVVFLDVLSPAALLQPDEPRMLSVSPASTHIGSFVSSKASAAVESGVAEHTAGRVAMSTELDAPSSPMRPVSPILSSSQVQREPPQPQPPPLQQQQQQQQDQQQEQQQQQQQRQQVTHGASAQSVHPDMSTFAGEADATDMNVAEFDDVLEIV</sequence>
<dbReference type="STRING" id="448386.A0A2V3J5Z2"/>
<feature type="region of interest" description="Disordered" evidence="1">
    <location>
        <begin position="1"/>
        <end position="78"/>
    </location>
</feature>
<dbReference type="SMART" id="SM00332">
    <property type="entry name" value="PP2Cc"/>
    <property type="match status" value="1"/>
</dbReference>
<dbReference type="PANTHER" id="PTHR47992">
    <property type="entry name" value="PROTEIN PHOSPHATASE"/>
    <property type="match status" value="1"/>
</dbReference>
<keyword evidence="3" id="KW-0418">Kinase</keyword>
<dbReference type="EMBL" id="NBIV01000002">
    <property type="protein sequence ID" value="PXF49794.1"/>
    <property type="molecule type" value="Genomic_DNA"/>
</dbReference>
<name>A0A2V3J5Z2_9FLOR</name>
<dbReference type="PROSITE" id="PS51746">
    <property type="entry name" value="PPM_2"/>
    <property type="match status" value="1"/>
</dbReference>
<dbReference type="InterPro" id="IPR015655">
    <property type="entry name" value="PP2C"/>
</dbReference>
<reference evidence="3 4" key="1">
    <citation type="journal article" date="2018" name="Mol. Biol. Evol.">
        <title>Analysis of the draft genome of the red seaweed Gracilariopsis chorda provides insights into genome size evolution in Rhodophyta.</title>
        <authorList>
            <person name="Lee J."/>
            <person name="Yang E.C."/>
            <person name="Graf L."/>
            <person name="Yang J.H."/>
            <person name="Qiu H."/>
            <person name="Zel Zion U."/>
            <person name="Chan C.X."/>
            <person name="Stephens T.G."/>
            <person name="Weber A.P.M."/>
            <person name="Boo G.H."/>
            <person name="Boo S.M."/>
            <person name="Kim K.M."/>
            <person name="Shin Y."/>
            <person name="Jung M."/>
            <person name="Lee S.J."/>
            <person name="Yim H.S."/>
            <person name="Lee J.H."/>
            <person name="Bhattacharya D."/>
            <person name="Yoon H.S."/>
        </authorList>
    </citation>
    <scope>NUCLEOTIDE SEQUENCE [LARGE SCALE GENOMIC DNA]</scope>
    <source>
        <strain evidence="3 4">SKKU-2015</strain>
        <tissue evidence="3">Whole body</tissue>
    </source>
</reference>
<dbReference type="SUPFAM" id="SSF81606">
    <property type="entry name" value="PP2C-like"/>
    <property type="match status" value="1"/>
</dbReference>
<dbReference type="InterPro" id="IPR036457">
    <property type="entry name" value="PPM-type-like_dom_sf"/>
</dbReference>
<dbReference type="InterPro" id="IPR001932">
    <property type="entry name" value="PPM-type_phosphatase-like_dom"/>
</dbReference>
<feature type="domain" description="PPM-type phosphatase" evidence="2">
    <location>
        <begin position="122"/>
        <end position="438"/>
    </location>
</feature>
<evidence type="ECO:0000313" key="3">
    <source>
        <dbReference type="EMBL" id="PXF49794.1"/>
    </source>
</evidence>
<evidence type="ECO:0000259" key="2">
    <source>
        <dbReference type="PROSITE" id="PS51746"/>
    </source>
</evidence>
<dbReference type="OrthoDB" id="10264738at2759"/>
<evidence type="ECO:0000313" key="4">
    <source>
        <dbReference type="Proteomes" id="UP000247409"/>
    </source>
</evidence>
<protein>
    <submittedName>
        <fullName evidence="3">Protein phosphatase 2C and cyclic nucleotide-binding/kinase domain-containing protein</fullName>
    </submittedName>
</protein>
<gene>
    <name evidence="3" type="ORF">BWQ96_00446</name>
</gene>
<accession>A0A2V3J5Z2</accession>
<feature type="compositionally biased region" description="Pro residues" evidence="1">
    <location>
        <begin position="41"/>
        <end position="56"/>
    </location>
</feature>
<comment type="caution">
    <text evidence="3">The sequence shown here is derived from an EMBL/GenBank/DDBJ whole genome shotgun (WGS) entry which is preliminary data.</text>
</comment>
<feature type="compositionally biased region" description="Basic residues" evidence="1">
    <location>
        <begin position="1"/>
        <end position="10"/>
    </location>
</feature>
<dbReference type="Pfam" id="PF00481">
    <property type="entry name" value="PP2C"/>
    <property type="match status" value="2"/>
</dbReference>
<dbReference type="GO" id="GO:0016301">
    <property type="term" value="F:kinase activity"/>
    <property type="evidence" value="ECO:0007669"/>
    <property type="project" value="UniProtKB-KW"/>
</dbReference>
<keyword evidence="4" id="KW-1185">Reference proteome</keyword>
<organism evidence="3 4">
    <name type="scientific">Gracilariopsis chorda</name>
    <dbReference type="NCBI Taxonomy" id="448386"/>
    <lineage>
        <taxon>Eukaryota</taxon>
        <taxon>Rhodophyta</taxon>
        <taxon>Florideophyceae</taxon>
        <taxon>Rhodymeniophycidae</taxon>
        <taxon>Gracilariales</taxon>
        <taxon>Gracilariaceae</taxon>
        <taxon>Gracilariopsis</taxon>
    </lineage>
</organism>
<keyword evidence="3" id="KW-0808">Transferase</keyword>
<evidence type="ECO:0000256" key="1">
    <source>
        <dbReference type="SAM" id="MobiDB-lite"/>
    </source>
</evidence>
<dbReference type="Gene3D" id="3.60.40.10">
    <property type="entry name" value="PPM-type phosphatase domain"/>
    <property type="match status" value="1"/>
</dbReference>
<proteinExistence type="predicted"/>
<feature type="region of interest" description="Disordered" evidence="1">
    <location>
        <begin position="493"/>
        <end position="575"/>
    </location>
</feature>
<dbReference type="Proteomes" id="UP000247409">
    <property type="component" value="Unassembled WGS sequence"/>
</dbReference>
<dbReference type="AlphaFoldDB" id="A0A2V3J5Z2"/>